<keyword evidence="2" id="KW-1185">Reference proteome</keyword>
<dbReference type="AlphaFoldDB" id="A0AAV0L8T6"/>
<protein>
    <submittedName>
        <fullName evidence="1">Uncharacterized protein</fullName>
    </submittedName>
</protein>
<evidence type="ECO:0000313" key="1">
    <source>
        <dbReference type="EMBL" id="CAI0429749.1"/>
    </source>
</evidence>
<name>A0AAV0L8T6_9ROSI</name>
<organism evidence="1 2">
    <name type="scientific">Linum tenue</name>
    <dbReference type="NCBI Taxonomy" id="586396"/>
    <lineage>
        <taxon>Eukaryota</taxon>
        <taxon>Viridiplantae</taxon>
        <taxon>Streptophyta</taxon>
        <taxon>Embryophyta</taxon>
        <taxon>Tracheophyta</taxon>
        <taxon>Spermatophyta</taxon>
        <taxon>Magnoliopsida</taxon>
        <taxon>eudicotyledons</taxon>
        <taxon>Gunneridae</taxon>
        <taxon>Pentapetalae</taxon>
        <taxon>rosids</taxon>
        <taxon>fabids</taxon>
        <taxon>Malpighiales</taxon>
        <taxon>Linaceae</taxon>
        <taxon>Linum</taxon>
    </lineage>
</organism>
<evidence type="ECO:0000313" key="2">
    <source>
        <dbReference type="Proteomes" id="UP001154282"/>
    </source>
</evidence>
<comment type="caution">
    <text evidence="1">The sequence shown here is derived from an EMBL/GenBank/DDBJ whole genome shotgun (WGS) entry which is preliminary data.</text>
</comment>
<accession>A0AAV0L8T6</accession>
<dbReference type="Proteomes" id="UP001154282">
    <property type="component" value="Unassembled WGS sequence"/>
</dbReference>
<sequence>MHEMLNHFTTTLKFLCPAETILYKVEVDLINLHPR</sequence>
<proteinExistence type="predicted"/>
<dbReference type="EMBL" id="CAMGYJ010000006">
    <property type="protein sequence ID" value="CAI0429749.1"/>
    <property type="molecule type" value="Genomic_DNA"/>
</dbReference>
<reference evidence="1" key="1">
    <citation type="submission" date="2022-08" db="EMBL/GenBank/DDBJ databases">
        <authorList>
            <person name="Gutierrez-Valencia J."/>
        </authorList>
    </citation>
    <scope>NUCLEOTIDE SEQUENCE</scope>
</reference>
<gene>
    <name evidence="1" type="ORF">LITE_LOCUS22286</name>
</gene>